<protein>
    <submittedName>
        <fullName evidence="15">Protein maelstrom homolog</fullName>
    </submittedName>
</protein>
<organism evidence="14 15">
    <name type="scientific">Bicyclus anynana</name>
    <name type="common">Squinting bush brown butterfly</name>
    <dbReference type="NCBI Taxonomy" id="110368"/>
    <lineage>
        <taxon>Eukaryota</taxon>
        <taxon>Metazoa</taxon>
        <taxon>Ecdysozoa</taxon>
        <taxon>Arthropoda</taxon>
        <taxon>Hexapoda</taxon>
        <taxon>Insecta</taxon>
        <taxon>Pterygota</taxon>
        <taxon>Neoptera</taxon>
        <taxon>Endopterygota</taxon>
        <taxon>Lepidoptera</taxon>
        <taxon>Glossata</taxon>
        <taxon>Ditrysia</taxon>
        <taxon>Papilionoidea</taxon>
        <taxon>Nymphalidae</taxon>
        <taxon>Satyrinae</taxon>
        <taxon>Satyrini</taxon>
        <taxon>Mycalesina</taxon>
        <taxon>Bicyclus</taxon>
    </lineage>
</organism>
<evidence type="ECO:0000256" key="3">
    <source>
        <dbReference type="ARBA" id="ARBA00007057"/>
    </source>
</evidence>
<dbReference type="GO" id="GO:0007283">
    <property type="term" value="P:spermatogenesis"/>
    <property type="evidence" value="ECO:0007669"/>
    <property type="project" value="TreeGrafter"/>
</dbReference>
<feature type="region of interest" description="Disordered" evidence="12">
    <location>
        <begin position="390"/>
        <end position="414"/>
    </location>
</feature>
<dbReference type="Proteomes" id="UP001652582">
    <property type="component" value="Chromosome 16"/>
</dbReference>
<dbReference type="PANTHER" id="PTHR21358">
    <property type="entry name" value="PROTEIN MAELSTROM HOMOLOG"/>
    <property type="match status" value="1"/>
</dbReference>
<comment type="similarity">
    <text evidence="3">Belongs to the maelstrom family.</text>
</comment>
<evidence type="ECO:0000259" key="13">
    <source>
        <dbReference type="PROSITE" id="PS50118"/>
    </source>
</evidence>
<dbReference type="InterPro" id="IPR036910">
    <property type="entry name" value="HMG_box_dom_sf"/>
</dbReference>
<keyword evidence="5" id="KW-0963">Cytoplasm</keyword>
<evidence type="ECO:0000313" key="14">
    <source>
        <dbReference type="Proteomes" id="UP001652582"/>
    </source>
</evidence>
<sequence length="431" mass="48715">MPKPKPNAYYYFMIDFREEQRKVYNIVYRNMQEVNEAAAAHWKAAAPAVRNKYETKAKIEKQKFSGPQHKYTTDGRTYAEIEQEKNEKIEAEEIERADIMNMIQCGREELKDKEFILMDVNVLCAVHKVCLIGECALLKFSIKKGIEACHNIVINAVPIPIGYTSDVKISCQELGLNMPDETLARPNYMEYLATIIDFINKDRSNNLPPIFTLEDKVAPVMSFISQMCRKAGEDECLFRVYKLETLFFQMGNCLKPGSFPKESLVRTMFQKDSFSSTPDICCEHHDGHEREEQCTAARTKRWAYTVLDCCCPWGDVVMEANKHAPANYDLEGISAFQEEKQIRNAPSVAAACVSGLNLGAKPSRPVVNKDDDGFTQVTYKKHTALRLPTGNFGNVAPEAPDIDEEGTTPFAGETPKLGKFVALRSADKNQK</sequence>
<proteinExistence type="inferred from homology"/>
<evidence type="ECO:0000256" key="12">
    <source>
        <dbReference type="SAM" id="MobiDB-lite"/>
    </source>
</evidence>
<dbReference type="Gene3D" id="1.10.30.10">
    <property type="entry name" value="High mobility group box domain"/>
    <property type="match status" value="1"/>
</dbReference>
<keyword evidence="10" id="KW-0469">Meiosis</keyword>
<dbReference type="GO" id="GO:0043565">
    <property type="term" value="F:sequence-specific DNA binding"/>
    <property type="evidence" value="ECO:0007669"/>
    <property type="project" value="TreeGrafter"/>
</dbReference>
<dbReference type="SUPFAM" id="SSF47095">
    <property type="entry name" value="HMG-box"/>
    <property type="match status" value="1"/>
</dbReference>
<evidence type="ECO:0000256" key="8">
    <source>
        <dbReference type="ARBA" id="ARBA00023158"/>
    </source>
</evidence>
<feature type="domain" description="HMG box" evidence="13">
    <location>
        <begin position="2"/>
        <end position="72"/>
    </location>
</feature>
<keyword evidence="9 11" id="KW-0539">Nucleus</keyword>
<dbReference type="PROSITE" id="PS50118">
    <property type="entry name" value="HMG_BOX_2"/>
    <property type="match status" value="1"/>
</dbReference>
<name>A0A6J1NU63_BICAN</name>
<evidence type="ECO:0000256" key="9">
    <source>
        <dbReference type="ARBA" id="ARBA00023242"/>
    </source>
</evidence>
<dbReference type="AlphaFoldDB" id="A0A6J1NU63"/>
<evidence type="ECO:0000256" key="10">
    <source>
        <dbReference type="ARBA" id="ARBA00023254"/>
    </source>
</evidence>
<dbReference type="Pfam" id="PF09011">
    <property type="entry name" value="HMG_box_2"/>
    <property type="match status" value="1"/>
</dbReference>
<keyword evidence="6" id="KW-0221">Differentiation</keyword>
<evidence type="ECO:0000256" key="7">
    <source>
        <dbReference type="ARBA" id="ARBA00023125"/>
    </source>
</evidence>
<dbReference type="GO" id="GO:0060964">
    <property type="term" value="P:regulation of miRNA-mediated gene silencing"/>
    <property type="evidence" value="ECO:0007669"/>
    <property type="project" value="InterPro"/>
</dbReference>
<dbReference type="InterPro" id="IPR009071">
    <property type="entry name" value="HMG_box_dom"/>
</dbReference>
<evidence type="ECO:0000313" key="15">
    <source>
        <dbReference type="RefSeq" id="XP_023951235.2"/>
    </source>
</evidence>
<keyword evidence="4" id="KW-0217">Developmental protein</keyword>
<dbReference type="RefSeq" id="XP_023951235.2">
    <property type="nucleotide sequence ID" value="XM_024095467.2"/>
</dbReference>
<evidence type="ECO:0000256" key="6">
    <source>
        <dbReference type="ARBA" id="ARBA00022782"/>
    </source>
</evidence>
<gene>
    <name evidence="15" type="primary">LOC112055386</name>
</gene>
<evidence type="ECO:0000256" key="2">
    <source>
        <dbReference type="ARBA" id="ARBA00004496"/>
    </source>
</evidence>
<dbReference type="Pfam" id="PF13017">
    <property type="entry name" value="Maelstrom"/>
    <property type="match status" value="1"/>
</dbReference>
<evidence type="ECO:0000256" key="4">
    <source>
        <dbReference type="ARBA" id="ARBA00022473"/>
    </source>
</evidence>
<evidence type="ECO:0000256" key="5">
    <source>
        <dbReference type="ARBA" id="ARBA00022490"/>
    </source>
</evidence>
<dbReference type="GO" id="GO:0034587">
    <property type="term" value="P:piRNA processing"/>
    <property type="evidence" value="ECO:0007669"/>
    <property type="project" value="TreeGrafter"/>
</dbReference>
<keyword evidence="8" id="KW-0943">RNA-mediated gene silencing</keyword>
<evidence type="ECO:0000256" key="11">
    <source>
        <dbReference type="PROSITE-ProRule" id="PRU00267"/>
    </source>
</evidence>
<dbReference type="GO" id="GO:0007140">
    <property type="term" value="P:male meiotic nuclear division"/>
    <property type="evidence" value="ECO:0007669"/>
    <property type="project" value="TreeGrafter"/>
</dbReference>
<dbReference type="InterPro" id="IPR024970">
    <property type="entry name" value="Maelstrom"/>
</dbReference>
<reference evidence="15" key="1">
    <citation type="submission" date="2025-08" db="UniProtKB">
        <authorList>
            <consortium name="RefSeq"/>
        </authorList>
    </citation>
    <scope>IDENTIFICATION</scope>
</reference>
<keyword evidence="14" id="KW-1185">Reference proteome</keyword>
<comment type="subcellular location">
    <subcellularLocation>
        <location evidence="2">Cytoplasm</location>
    </subcellularLocation>
    <subcellularLocation>
        <location evidence="1">Nucleus</location>
    </subcellularLocation>
</comment>
<dbReference type="GO" id="GO:0005634">
    <property type="term" value="C:nucleus"/>
    <property type="evidence" value="ECO:0007669"/>
    <property type="project" value="UniProtKB-SubCell"/>
</dbReference>
<dbReference type="GeneID" id="112055386"/>
<dbReference type="KEGG" id="bany:112055386"/>
<dbReference type="InterPro" id="IPR039259">
    <property type="entry name" value="Protein_maelstrom"/>
</dbReference>
<dbReference type="OrthoDB" id="24555at2759"/>
<dbReference type="GO" id="GO:0045892">
    <property type="term" value="P:negative regulation of DNA-templated transcription"/>
    <property type="evidence" value="ECO:0007669"/>
    <property type="project" value="TreeGrafter"/>
</dbReference>
<dbReference type="GO" id="GO:0043186">
    <property type="term" value="C:P granule"/>
    <property type="evidence" value="ECO:0007669"/>
    <property type="project" value="TreeGrafter"/>
</dbReference>
<dbReference type="PANTHER" id="PTHR21358:SF4">
    <property type="entry name" value="PROTEIN MAELSTROM HOMOLOG"/>
    <property type="match status" value="1"/>
</dbReference>
<dbReference type="GO" id="GO:0030154">
    <property type="term" value="P:cell differentiation"/>
    <property type="evidence" value="ECO:0007669"/>
    <property type="project" value="UniProtKB-KW"/>
</dbReference>
<evidence type="ECO:0000256" key="1">
    <source>
        <dbReference type="ARBA" id="ARBA00004123"/>
    </source>
</evidence>
<accession>A0A6J1NU63</accession>
<keyword evidence="7 11" id="KW-0238">DNA-binding</keyword>
<feature type="DNA-binding region" description="HMG box" evidence="11">
    <location>
        <begin position="2"/>
        <end position="72"/>
    </location>
</feature>